<feature type="transmembrane region" description="Helical" evidence="1">
    <location>
        <begin position="59"/>
        <end position="82"/>
    </location>
</feature>
<reference evidence="2" key="1">
    <citation type="submission" date="2024-06" db="EMBL/GenBank/DDBJ databases">
        <title>Complete Genome Sequence of mouse commensal type strain Neisseria musculi.</title>
        <authorList>
            <person name="Thapa E."/>
            <person name="Aluvathingal J."/>
            <person name="Nadendla S."/>
            <person name="Mehta A."/>
            <person name="Tettelin H."/>
            <person name="Weyand N.J."/>
        </authorList>
    </citation>
    <scope>NUCLEOTIDE SEQUENCE</scope>
    <source>
        <strain evidence="2">NW831</strain>
    </source>
</reference>
<proteinExistence type="predicted"/>
<accession>A0A7H1MF42</accession>
<feature type="transmembrane region" description="Helical" evidence="1">
    <location>
        <begin position="26"/>
        <end position="47"/>
    </location>
</feature>
<evidence type="ECO:0000313" key="3">
    <source>
        <dbReference type="Proteomes" id="UP000516412"/>
    </source>
</evidence>
<sequence>MIIYLCSAIFFFFWLGMRSYTRRKTWAAALIVMTAMLGLLWTFAAWYDVMHTYPQDKTRIWLLLGCHSIFLIVFSDYLLYFFSKIQKK</sequence>
<name>A0A7H1MF42_9NEIS</name>
<evidence type="ECO:0000313" key="2">
    <source>
        <dbReference type="EMBL" id="QNT60257.1"/>
    </source>
</evidence>
<dbReference type="AlphaFoldDB" id="A0A7H1MF42"/>
<dbReference type="EMBL" id="CP060414">
    <property type="protein sequence ID" value="QNT60257.1"/>
    <property type="molecule type" value="Genomic_DNA"/>
</dbReference>
<gene>
    <name evidence="2" type="ORF">H7A79_1576</name>
</gene>
<evidence type="ECO:0000256" key="1">
    <source>
        <dbReference type="SAM" id="Phobius"/>
    </source>
</evidence>
<dbReference type="KEGG" id="nmus:H7A79_1576"/>
<dbReference type="Proteomes" id="UP000516412">
    <property type="component" value="Chromosome"/>
</dbReference>
<protein>
    <submittedName>
        <fullName evidence="2">Membrane protein</fullName>
    </submittedName>
</protein>
<organism evidence="2 3">
    <name type="scientific">Neisseria musculi</name>
    <dbReference type="NCBI Taxonomy" id="1815583"/>
    <lineage>
        <taxon>Bacteria</taxon>
        <taxon>Pseudomonadati</taxon>
        <taxon>Pseudomonadota</taxon>
        <taxon>Betaproteobacteria</taxon>
        <taxon>Neisseriales</taxon>
        <taxon>Neisseriaceae</taxon>
        <taxon>Neisseria</taxon>
    </lineage>
</organism>
<keyword evidence="3" id="KW-1185">Reference proteome</keyword>
<keyword evidence="1" id="KW-1133">Transmembrane helix</keyword>
<keyword evidence="1" id="KW-0472">Membrane</keyword>
<keyword evidence="1" id="KW-0812">Transmembrane</keyword>